<accession>A0A3S9XEL6</accession>
<dbReference type="PANTHER" id="PTHR12526">
    <property type="entry name" value="GLYCOSYLTRANSFERASE"/>
    <property type="match status" value="1"/>
</dbReference>
<dbReference type="AlphaFoldDB" id="A0A3S9XEL6"/>
<dbReference type="CDD" id="cd03808">
    <property type="entry name" value="GT4_CapM-like"/>
    <property type="match status" value="1"/>
</dbReference>
<dbReference type="Gene3D" id="3.40.50.2000">
    <property type="entry name" value="Glycogen Phosphorylase B"/>
    <property type="match status" value="2"/>
</dbReference>
<reference evidence="3" key="1">
    <citation type="submission" date="2018-06" db="EMBL/GenBank/DDBJ databases">
        <title>Complete genome of Pseudomonas insecticola strain QZS01.</title>
        <authorList>
            <person name="Wang J."/>
            <person name="Su Q."/>
        </authorList>
    </citation>
    <scope>NUCLEOTIDE SEQUENCE [LARGE SCALE GENOMIC DNA]</scope>
    <source>
        <strain evidence="3">QZS01</strain>
    </source>
</reference>
<keyword evidence="3" id="KW-1185">Reference proteome</keyword>
<name>A0A3S9XEL6_9GAMM</name>
<dbReference type="Pfam" id="PF00534">
    <property type="entry name" value="Glycos_transf_1"/>
    <property type="match status" value="1"/>
</dbReference>
<dbReference type="PANTHER" id="PTHR12526:SF638">
    <property type="entry name" value="SPORE COAT PROTEIN SA"/>
    <property type="match status" value="1"/>
</dbReference>
<dbReference type="GO" id="GO:0016757">
    <property type="term" value="F:glycosyltransferase activity"/>
    <property type="evidence" value="ECO:0007669"/>
    <property type="project" value="InterPro"/>
</dbReference>
<evidence type="ECO:0000259" key="1">
    <source>
        <dbReference type="Pfam" id="PF00534"/>
    </source>
</evidence>
<dbReference type="Proteomes" id="UP000273143">
    <property type="component" value="Chromosome"/>
</dbReference>
<keyword evidence="2" id="KW-0808">Transferase</keyword>
<feature type="domain" description="Glycosyl transferase family 1" evidence="1">
    <location>
        <begin position="197"/>
        <end position="348"/>
    </location>
</feature>
<sequence length="375" mass="42521">MNIAIIGTTAHSILGFRVDLIKALVAKGHCVYAYAQDYQPQTIQQVEALGAVAINYPFNRTGLNPLIDLINTYRLIKLLKQYKIEQTFCYFTKPVIFGTLAAVFAGVKHRYAMLEGLGYTFTPQPDGTAFKAKLLKRIQVFLYQCTFPRLTRLILLNDDDKRDLVDHYRINVDVAILGAIGLNLDDYPYTPAPIQPVRFLFIGRLLKEKGIYQYIQAAKQIKQKYPEVEFVVLGPIDQENPGGLSEAELKRLIGDQIIIWPGFVNNVAEWIKKSSIFVLPSYYREGFPRSTQEAMAIGRAIITTNAPGCRETVKEGINGFLVSPYSASEVVDKMEYFITHPHEIINMGNHSYQMAQQQFDAKRINDRLMALLDLK</sequence>
<dbReference type="SUPFAM" id="SSF53756">
    <property type="entry name" value="UDP-Glycosyltransferase/glycogen phosphorylase"/>
    <property type="match status" value="1"/>
</dbReference>
<protein>
    <submittedName>
        <fullName evidence="2">Glycosyltransferase family 1 protein</fullName>
    </submittedName>
</protein>
<dbReference type="EMBL" id="CP029822">
    <property type="protein sequence ID" value="AZS50748.1"/>
    <property type="molecule type" value="Genomic_DNA"/>
</dbReference>
<dbReference type="InterPro" id="IPR001296">
    <property type="entry name" value="Glyco_trans_1"/>
</dbReference>
<dbReference type="RefSeq" id="WP_127163322.1">
    <property type="nucleotide sequence ID" value="NZ_CP029822.1"/>
</dbReference>
<proteinExistence type="predicted"/>
<evidence type="ECO:0000313" key="3">
    <source>
        <dbReference type="Proteomes" id="UP000273143"/>
    </source>
</evidence>
<evidence type="ECO:0000313" key="2">
    <source>
        <dbReference type="EMBL" id="AZS50748.1"/>
    </source>
</evidence>
<gene>
    <name evidence="2" type="ORF">DM558_08120</name>
</gene>
<dbReference type="GO" id="GO:1901135">
    <property type="term" value="P:carbohydrate derivative metabolic process"/>
    <property type="evidence" value="ECO:0007669"/>
    <property type="project" value="UniProtKB-ARBA"/>
</dbReference>
<organism evidence="2 3">
    <name type="scientific">Entomomonas moraniae</name>
    <dbReference type="NCBI Taxonomy" id="2213226"/>
    <lineage>
        <taxon>Bacteria</taxon>
        <taxon>Pseudomonadati</taxon>
        <taxon>Pseudomonadota</taxon>
        <taxon>Gammaproteobacteria</taxon>
        <taxon>Pseudomonadales</taxon>
        <taxon>Pseudomonadaceae</taxon>
        <taxon>Entomomonas</taxon>
    </lineage>
</organism>
<dbReference type="KEGG" id="emo:DM558_08120"/>